<keyword evidence="1" id="KW-0129">CBS domain</keyword>
<dbReference type="PROSITE" id="PS51371">
    <property type="entry name" value="CBS"/>
    <property type="match status" value="1"/>
</dbReference>
<dbReference type="GO" id="GO:0016020">
    <property type="term" value="C:membrane"/>
    <property type="evidence" value="ECO:0007669"/>
    <property type="project" value="InterPro"/>
</dbReference>
<dbReference type="GO" id="GO:0015095">
    <property type="term" value="F:magnesium ion transmembrane transporter activity"/>
    <property type="evidence" value="ECO:0007669"/>
    <property type="project" value="InterPro"/>
</dbReference>
<dbReference type="InParanoid" id="A0A1Y5TJA8"/>
<dbReference type="InterPro" id="IPR046342">
    <property type="entry name" value="CBS_dom_sf"/>
</dbReference>
<dbReference type="InterPro" id="IPR000644">
    <property type="entry name" value="CBS_dom"/>
</dbReference>
<dbReference type="PANTHER" id="PTHR43773">
    <property type="entry name" value="MAGNESIUM TRANSPORTER MGTE"/>
    <property type="match status" value="1"/>
</dbReference>
<evidence type="ECO:0000256" key="1">
    <source>
        <dbReference type="PROSITE-ProRule" id="PRU00703"/>
    </source>
</evidence>
<dbReference type="InterPro" id="IPR006668">
    <property type="entry name" value="Mg_transptr_MgtE_intracell_dom"/>
</dbReference>
<feature type="domain" description="CBS" evidence="2">
    <location>
        <begin position="121"/>
        <end position="181"/>
    </location>
</feature>
<sequence>MSGRDALAELFLERHLQDAAAVAEECDAEAIAAFAAELPEDRAVDLFSTLSAGVAAAAMEHVDDRLAVAFLGAMARRKAADILRRIAPERRASLLQGMSTATRLQLEVILLQPRHRVGAWMESHPMALPQTASVAVARRRLQRHPTTVSEIYVVDAGQKLVGVVPLSRLLTAGDEALLPAVAIPAKRTLRASASIESALEEPAWADLDTLPVVDRDGKLVGSVRHAALRVASEQPRAAGNDEDGGDYLLLANNVYVGLAAVLAASMAKAQVEPPSPPEEGTAR</sequence>
<accession>A0A1Y5TJA8</accession>
<dbReference type="Gene3D" id="1.25.60.10">
    <property type="entry name" value="MgtE N-terminal domain-like"/>
    <property type="match status" value="1"/>
</dbReference>
<reference evidence="3 4" key="1">
    <citation type="submission" date="2017-03" db="EMBL/GenBank/DDBJ databases">
        <authorList>
            <person name="Afonso C.L."/>
            <person name="Miller P.J."/>
            <person name="Scott M.A."/>
            <person name="Spackman E."/>
            <person name="Goraichik I."/>
            <person name="Dimitrov K.M."/>
            <person name="Suarez D.L."/>
            <person name="Swayne D.E."/>
        </authorList>
    </citation>
    <scope>NUCLEOTIDE SEQUENCE [LARGE SCALE GENOMIC DNA]</scope>
    <source>
        <strain evidence="3 4">CECT 7691</strain>
    </source>
</reference>
<name>A0A1Y5TJA8_9PROT</name>
<evidence type="ECO:0000313" key="4">
    <source>
        <dbReference type="Proteomes" id="UP000193200"/>
    </source>
</evidence>
<dbReference type="Pfam" id="PF03448">
    <property type="entry name" value="MgtE_N"/>
    <property type="match status" value="1"/>
</dbReference>
<dbReference type="PANTHER" id="PTHR43773:SF1">
    <property type="entry name" value="MAGNESIUM TRANSPORTER MGTE"/>
    <property type="match status" value="1"/>
</dbReference>
<proteinExistence type="predicted"/>
<dbReference type="SMART" id="SM00924">
    <property type="entry name" value="MgtE_N"/>
    <property type="match status" value="1"/>
</dbReference>
<dbReference type="SUPFAM" id="SSF54631">
    <property type="entry name" value="CBS-domain pair"/>
    <property type="match status" value="1"/>
</dbReference>
<dbReference type="InterPro" id="IPR038076">
    <property type="entry name" value="MgtE_N_sf"/>
</dbReference>
<dbReference type="AlphaFoldDB" id="A0A1Y5TJA8"/>
<dbReference type="EMBL" id="FWFR01000002">
    <property type="protein sequence ID" value="SLN63247.1"/>
    <property type="molecule type" value="Genomic_DNA"/>
</dbReference>
<dbReference type="SUPFAM" id="SSF158791">
    <property type="entry name" value="MgtE N-terminal domain-like"/>
    <property type="match status" value="1"/>
</dbReference>
<dbReference type="Pfam" id="PF00571">
    <property type="entry name" value="CBS"/>
    <property type="match status" value="1"/>
</dbReference>
<dbReference type="OrthoDB" id="9790355at2"/>
<dbReference type="InterPro" id="IPR006669">
    <property type="entry name" value="MgtE_transporter"/>
</dbReference>
<evidence type="ECO:0000313" key="3">
    <source>
        <dbReference type="EMBL" id="SLN63247.1"/>
    </source>
</evidence>
<dbReference type="RefSeq" id="WP_085884155.1">
    <property type="nucleotide sequence ID" value="NZ_FWFR01000002.1"/>
</dbReference>
<keyword evidence="4" id="KW-1185">Reference proteome</keyword>
<evidence type="ECO:0000259" key="2">
    <source>
        <dbReference type="PROSITE" id="PS51371"/>
    </source>
</evidence>
<gene>
    <name evidence="3" type="ORF">OCH7691_02829</name>
</gene>
<dbReference type="Proteomes" id="UP000193200">
    <property type="component" value="Unassembled WGS sequence"/>
</dbReference>
<protein>
    <submittedName>
        <fullName evidence="3">Magnesium transporter MgtE</fullName>
    </submittedName>
</protein>
<organism evidence="3 4">
    <name type="scientific">Oceanibacterium hippocampi</name>
    <dbReference type="NCBI Taxonomy" id="745714"/>
    <lineage>
        <taxon>Bacteria</taxon>
        <taxon>Pseudomonadati</taxon>
        <taxon>Pseudomonadota</taxon>
        <taxon>Alphaproteobacteria</taxon>
        <taxon>Sneathiellales</taxon>
        <taxon>Sneathiellaceae</taxon>
        <taxon>Oceanibacterium</taxon>
    </lineage>
</organism>
<dbReference type="Gene3D" id="3.10.580.10">
    <property type="entry name" value="CBS-domain"/>
    <property type="match status" value="1"/>
</dbReference>